<feature type="region of interest" description="Disordered" evidence="1">
    <location>
        <begin position="20"/>
        <end position="48"/>
    </location>
</feature>
<accession>A0A0B8NQY4</accession>
<dbReference type="PANTHER" id="PTHR38013:SF1">
    <property type="entry name" value="GLYCOPROTEIN_POLYSACCHARIDE METABOLISM"/>
    <property type="match status" value="1"/>
</dbReference>
<name>A0A0B8NQY4_9VIBR</name>
<comment type="caution">
    <text evidence="2">The sequence shown here is derived from an EMBL/GenBank/DDBJ whole genome shotgun (WGS) entry which is preliminary data.</text>
</comment>
<organism evidence="2 3">
    <name type="scientific">Vibrio ishigakensis</name>
    <dbReference type="NCBI Taxonomy" id="1481914"/>
    <lineage>
        <taxon>Bacteria</taxon>
        <taxon>Pseudomonadati</taxon>
        <taxon>Pseudomonadota</taxon>
        <taxon>Gammaproteobacteria</taxon>
        <taxon>Vibrionales</taxon>
        <taxon>Vibrionaceae</taxon>
        <taxon>Vibrio</taxon>
    </lineage>
</organism>
<dbReference type="Proteomes" id="UP000031671">
    <property type="component" value="Unassembled WGS sequence"/>
</dbReference>
<keyword evidence="3" id="KW-1185">Reference proteome</keyword>
<dbReference type="InterPro" id="IPR053196">
    <property type="entry name" value="Lipoprotein_YbaY-like"/>
</dbReference>
<dbReference type="EMBL" id="BBRZ01000041">
    <property type="protein sequence ID" value="GAM56975.1"/>
    <property type="molecule type" value="Genomic_DNA"/>
</dbReference>
<dbReference type="AlphaFoldDB" id="A0A0B8NQY4"/>
<protein>
    <submittedName>
        <fullName evidence="2">Lipoprotein-related protein</fullName>
    </submittedName>
</protein>
<reference evidence="2 3" key="1">
    <citation type="submission" date="2015-01" db="EMBL/GenBank/DDBJ databases">
        <title>Vibrio sp. C1 JCM 19231 whole genome shotgun sequence.</title>
        <authorList>
            <person name="Sawabe T."/>
            <person name="Meirelles P."/>
            <person name="Feng G."/>
            <person name="Sayaka M."/>
            <person name="Hattori M."/>
            <person name="Ohkuma M."/>
        </authorList>
    </citation>
    <scope>NUCLEOTIDE SEQUENCE [LARGE SCALE GENOMIC DNA]</scope>
    <source>
        <strain evidence="3">JCM 19231</strain>
    </source>
</reference>
<dbReference type="InterPro" id="IPR039366">
    <property type="entry name" value="Pilotin"/>
</dbReference>
<proteinExistence type="predicted"/>
<dbReference type="Pfam" id="PF09619">
    <property type="entry name" value="YscW"/>
    <property type="match status" value="1"/>
</dbReference>
<feature type="compositionally biased region" description="Polar residues" evidence="1">
    <location>
        <begin position="20"/>
        <end position="33"/>
    </location>
</feature>
<evidence type="ECO:0000313" key="2">
    <source>
        <dbReference type="EMBL" id="GAM56975.1"/>
    </source>
</evidence>
<keyword evidence="2" id="KW-0449">Lipoprotein</keyword>
<evidence type="ECO:0000256" key="1">
    <source>
        <dbReference type="SAM" id="MobiDB-lite"/>
    </source>
</evidence>
<dbReference type="PANTHER" id="PTHR38013">
    <property type="entry name" value="GLYCOPROTEIN/POLYSACCHARIDE METABOLISM"/>
    <property type="match status" value="1"/>
</dbReference>
<evidence type="ECO:0000313" key="3">
    <source>
        <dbReference type="Proteomes" id="UP000031671"/>
    </source>
</evidence>
<gene>
    <name evidence="2" type="ORF">JCM19231_1309</name>
</gene>
<reference evidence="2 3" key="2">
    <citation type="submission" date="2015-01" db="EMBL/GenBank/DDBJ databases">
        <authorList>
            <consortium name="NBRP consortium"/>
            <person name="Sawabe T."/>
            <person name="Meirelles P."/>
            <person name="Feng G."/>
            <person name="Sayaka M."/>
            <person name="Hattori M."/>
            <person name="Ohkuma M."/>
        </authorList>
    </citation>
    <scope>NUCLEOTIDE SEQUENCE [LARGE SCALE GENOMIC DNA]</scope>
    <source>
        <strain evidence="3">JCM 19231</strain>
    </source>
</reference>
<sequence>MATRCSIRYYLAGCATQPSKQMQQGTEQTASEQVKNDDMKATSEQQAGMREVSGTVAYRERIALPDNAVLKVTLEDVSLADAKAIVIDSQSYITEGKQVPLPFTLSYQESKIDPRHTYNVRAQIFVDNKLIFTTDTAAHVITDFEQTHEIDLLLLGAR</sequence>